<dbReference type="GO" id="GO:0008310">
    <property type="term" value="F:single-stranded DNA 3'-5' DNA exonuclease activity"/>
    <property type="evidence" value="ECO:0007669"/>
    <property type="project" value="TreeGrafter"/>
</dbReference>
<evidence type="ECO:0000256" key="9">
    <source>
        <dbReference type="ARBA" id="ARBA00045223"/>
    </source>
</evidence>
<comment type="function">
    <text evidence="9">Deoxyribonuclease which catalyzes (in vitro) the decatenation of kinetoplast DNA, which are circular DNA catenated to each other, producing linear DNA molecules. Plays an important role in chromosomal segregation and cell cycle progression during eye development probably via its DNA decatenation activity.</text>
</comment>
<protein>
    <recommendedName>
        <fullName evidence="8">Deoxyribonuclease TATDN1</fullName>
    </recommendedName>
</protein>
<dbReference type="VEuPathDB" id="VectorBase:CSON000282"/>
<gene>
    <name evidence="11" type="primary">CSON000282</name>
</gene>
<keyword evidence="2" id="KW-0963">Cytoplasm</keyword>
<dbReference type="Pfam" id="PF01026">
    <property type="entry name" value="TatD_DNase"/>
    <property type="match status" value="1"/>
</dbReference>
<dbReference type="AlphaFoldDB" id="A0A336MRM9"/>
<evidence type="ECO:0000313" key="11">
    <source>
        <dbReference type="EMBL" id="SSX28608.1"/>
    </source>
</evidence>
<evidence type="ECO:0000256" key="4">
    <source>
        <dbReference type="ARBA" id="ARBA00022723"/>
    </source>
</evidence>
<keyword evidence="6" id="KW-0269">Exonuclease</keyword>
<dbReference type="InterPro" id="IPR001130">
    <property type="entry name" value="TatD-like"/>
</dbReference>
<keyword evidence="7" id="KW-0460">Magnesium</keyword>
<dbReference type="SUPFAM" id="SSF51556">
    <property type="entry name" value="Metallo-dependent hydrolases"/>
    <property type="match status" value="1"/>
</dbReference>
<evidence type="ECO:0000256" key="10">
    <source>
        <dbReference type="PIRSR" id="PIRSR005902-1"/>
    </source>
</evidence>
<evidence type="ECO:0000256" key="7">
    <source>
        <dbReference type="ARBA" id="ARBA00022842"/>
    </source>
</evidence>
<dbReference type="InterPro" id="IPR050891">
    <property type="entry name" value="TatD-type_Hydrolase"/>
</dbReference>
<dbReference type="OMA" id="HDAKSWE"/>
<evidence type="ECO:0000256" key="8">
    <source>
        <dbReference type="ARBA" id="ARBA00039767"/>
    </source>
</evidence>
<dbReference type="PANTHER" id="PTHR10060">
    <property type="entry name" value="TATD FAMILY DEOXYRIBONUCLEASE"/>
    <property type="match status" value="1"/>
</dbReference>
<keyword evidence="5" id="KW-0378">Hydrolase</keyword>
<evidence type="ECO:0000256" key="1">
    <source>
        <dbReference type="ARBA" id="ARBA00009275"/>
    </source>
</evidence>
<dbReference type="PIRSF" id="PIRSF005902">
    <property type="entry name" value="DNase_TatD"/>
    <property type="match status" value="1"/>
</dbReference>
<organism evidence="11">
    <name type="scientific">Culicoides sonorensis</name>
    <name type="common">Biting midge</name>
    <dbReference type="NCBI Taxonomy" id="179676"/>
    <lineage>
        <taxon>Eukaryota</taxon>
        <taxon>Metazoa</taxon>
        <taxon>Ecdysozoa</taxon>
        <taxon>Arthropoda</taxon>
        <taxon>Hexapoda</taxon>
        <taxon>Insecta</taxon>
        <taxon>Pterygota</taxon>
        <taxon>Neoptera</taxon>
        <taxon>Endopterygota</taxon>
        <taxon>Diptera</taxon>
        <taxon>Nematocera</taxon>
        <taxon>Chironomoidea</taxon>
        <taxon>Ceratopogonidae</taxon>
        <taxon>Ceratopogoninae</taxon>
        <taxon>Culicoides</taxon>
        <taxon>Monoculicoides</taxon>
    </lineage>
</organism>
<dbReference type="GO" id="GO:0046872">
    <property type="term" value="F:metal ion binding"/>
    <property type="evidence" value="ECO:0007669"/>
    <property type="project" value="UniProtKB-KW"/>
</dbReference>
<dbReference type="CDD" id="cd01310">
    <property type="entry name" value="TatD_DNAse"/>
    <property type="match status" value="1"/>
</dbReference>
<keyword evidence="3" id="KW-0540">Nuclease</keyword>
<name>A0A336MRM9_CULSO</name>
<accession>A0A336MRM9</accession>
<keyword evidence="4 10" id="KW-0479">Metal-binding</keyword>
<feature type="binding site" evidence="10">
    <location>
        <position position="227"/>
    </location>
    <ligand>
        <name>a divalent metal cation</name>
        <dbReference type="ChEBI" id="CHEBI:60240"/>
        <label>1</label>
    </ligand>
</feature>
<dbReference type="InterPro" id="IPR032466">
    <property type="entry name" value="Metal_Hydrolase"/>
</dbReference>
<evidence type="ECO:0000256" key="3">
    <source>
        <dbReference type="ARBA" id="ARBA00022722"/>
    </source>
</evidence>
<dbReference type="GO" id="GO:0005829">
    <property type="term" value="C:cytosol"/>
    <property type="evidence" value="ECO:0007669"/>
    <property type="project" value="TreeGrafter"/>
</dbReference>
<dbReference type="EMBL" id="UFQT01001042">
    <property type="protein sequence ID" value="SSX28608.1"/>
    <property type="molecule type" value="Genomic_DNA"/>
</dbReference>
<evidence type="ECO:0000256" key="6">
    <source>
        <dbReference type="ARBA" id="ARBA00022839"/>
    </source>
</evidence>
<evidence type="ECO:0000256" key="2">
    <source>
        <dbReference type="ARBA" id="ARBA00022490"/>
    </source>
</evidence>
<dbReference type="Gene3D" id="3.20.20.140">
    <property type="entry name" value="Metal-dependent hydrolases"/>
    <property type="match status" value="1"/>
</dbReference>
<dbReference type="PANTHER" id="PTHR10060:SF15">
    <property type="entry name" value="DEOXYRIBONUCLEASE TATDN1"/>
    <property type="match status" value="1"/>
</dbReference>
<sequence length="304" mass="34304">MSNEQNIDNNMEHCYENLILIDCGSNLANKKYARDLDQVMKRAKDAGVQKMIVPGNSVKASKEALRLTRIYPGDIYCSAGIHPHDSKSVIEEPESWKEFEVIAANSEVVAIGPCGLDYQRDFSDPETQKEVFEKQIKLAIGLRKPLLVHERSAQNDVLEILTKYSKNIEQIVIRGFIGTVEEALKYIDLGYYITLNGYLCKDKSDVGVRKLLEDGRLPLDRLIVETDSPFMYPNTRASKLPNHVKAGLTERSLMFLHRYCTFQRNEPCSLPATVEMIAAFMHKGPEEVALATSFNALKLFGLSQ</sequence>
<dbReference type="FunFam" id="3.20.20.140:FF:000018">
    <property type="entry name" value="3'-5' ssDNA/RNA exonuclease TatD"/>
    <property type="match status" value="1"/>
</dbReference>
<proteinExistence type="inferred from homology"/>
<comment type="similarity">
    <text evidence="1">Belongs to the metallo-dependent hydrolases superfamily. TatD-type hydrolase family.</text>
</comment>
<reference evidence="11" key="1">
    <citation type="submission" date="2018-07" db="EMBL/GenBank/DDBJ databases">
        <authorList>
            <person name="Quirk P.G."/>
            <person name="Krulwich T.A."/>
        </authorList>
    </citation>
    <scope>NUCLEOTIDE SEQUENCE</scope>
</reference>
<evidence type="ECO:0000256" key="5">
    <source>
        <dbReference type="ARBA" id="ARBA00022801"/>
    </source>
</evidence>
<feature type="binding site" evidence="10">
    <location>
        <position position="149"/>
    </location>
    <ligand>
        <name>a divalent metal cation</name>
        <dbReference type="ChEBI" id="CHEBI:60240"/>
        <label>2</label>
    </ligand>
</feature>